<keyword evidence="1" id="KW-1133">Transmembrane helix</keyword>
<name>A0AAE0P713_9PEZI</name>
<feature type="chain" id="PRO_5042258441" description="DUF7707 domain-containing protein" evidence="2">
    <location>
        <begin position="20"/>
        <end position="197"/>
    </location>
</feature>
<gene>
    <name evidence="4" type="ORF">B0H63DRAFT_444643</name>
</gene>
<sequence length="197" mass="20572">MVSFRTVILALATALSVSADYQINPSSVDLIIREAWCRDERSTCPLICQQNLNGKAIVNTCDAKTLTYGCVCNDGLQPNVSEYSLTLPYHVCQQWGEQCVAGCNGDNICQSKCREDHPCGAQSPKRINATTSTTVSVLGASSTADASDGVFNGMGSSGAVQTDSPKGPGSGATLAFGNAYGLVVVLGSLFTGFALML</sequence>
<dbReference type="PANTHER" id="PTHR38118:SF2">
    <property type="entry name" value="CDP-ALCOHOL PHOSPHATIDYLTRANSFERASE PROTEIN"/>
    <property type="match status" value="1"/>
</dbReference>
<reference evidence="4" key="2">
    <citation type="submission" date="2023-06" db="EMBL/GenBank/DDBJ databases">
        <authorList>
            <consortium name="Lawrence Berkeley National Laboratory"/>
            <person name="Haridas S."/>
            <person name="Hensen N."/>
            <person name="Bonometti L."/>
            <person name="Westerberg I."/>
            <person name="Brannstrom I.O."/>
            <person name="Guillou S."/>
            <person name="Cros-Aarteil S."/>
            <person name="Calhoun S."/>
            <person name="Kuo A."/>
            <person name="Mondo S."/>
            <person name="Pangilinan J."/>
            <person name="Riley R."/>
            <person name="LaButti K."/>
            <person name="Andreopoulos B."/>
            <person name="Lipzen A."/>
            <person name="Chen C."/>
            <person name="Yanf M."/>
            <person name="Daum C."/>
            <person name="Ng V."/>
            <person name="Clum A."/>
            <person name="Steindorff A."/>
            <person name="Ohm R."/>
            <person name="Martin F."/>
            <person name="Silar P."/>
            <person name="Natvig D."/>
            <person name="Lalanne C."/>
            <person name="Gautier V."/>
            <person name="Ament-velasquez S.L."/>
            <person name="Kruys A."/>
            <person name="Hutchinson M.I."/>
            <person name="Powell A.J."/>
            <person name="Barry K."/>
            <person name="Miller A.N."/>
            <person name="Grigoriev I.V."/>
            <person name="Debuchy R."/>
            <person name="Gladieux P."/>
            <person name="Thoren M.H."/>
            <person name="Johannesson H."/>
        </authorList>
    </citation>
    <scope>NUCLEOTIDE SEQUENCE</scope>
    <source>
        <strain evidence="4">CBS 232.78</strain>
    </source>
</reference>
<keyword evidence="2" id="KW-0732">Signal</keyword>
<dbReference type="Proteomes" id="UP001285441">
    <property type="component" value="Unassembled WGS sequence"/>
</dbReference>
<keyword evidence="1" id="KW-0472">Membrane</keyword>
<feature type="transmembrane region" description="Helical" evidence="1">
    <location>
        <begin position="174"/>
        <end position="196"/>
    </location>
</feature>
<reference evidence="4" key="1">
    <citation type="journal article" date="2023" name="Mol. Phylogenet. Evol.">
        <title>Genome-scale phylogeny and comparative genomics of the fungal order Sordariales.</title>
        <authorList>
            <person name="Hensen N."/>
            <person name="Bonometti L."/>
            <person name="Westerberg I."/>
            <person name="Brannstrom I.O."/>
            <person name="Guillou S."/>
            <person name="Cros-Aarteil S."/>
            <person name="Calhoun S."/>
            <person name="Haridas S."/>
            <person name="Kuo A."/>
            <person name="Mondo S."/>
            <person name="Pangilinan J."/>
            <person name="Riley R."/>
            <person name="LaButti K."/>
            <person name="Andreopoulos B."/>
            <person name="Lipzen A."/>
            <person name="Chen C."/>
            <person name="Yan M."/>
            <person name="Daum C."/>
            <person name="Ng V."/>
            <person name="Clum A."/>
            <person name="Steindorff A."/>
            <person name="Ohm R.A."/>
            <person name="Martin F."/>
            <person name="Silar P."/>
            <person name="Natvig D.O."/>
            <person name="Lalanne C."/>
            <person name="Gautier V."/>
            <person name="Ament-Velasquez S.L."/>
            <person name="Kruys A."/>
            <person name="Hutchinson M.I."/>
            <person name="Powell A.J."/>
            <person name="Barry K."/>
            <person name="Miller A.N."/>
            <person name="Grigoriev I.V."/>
            <person name="Debuchy R."/>
            <person name="Gladieux P."/>
            <person name="Hiltunen Thoren M."/>
            <person name="Johannesson H."/>
        </authorList>
    </citation>
    <scope>NUCLEOTIDE SEQUENCE</scope>
    <source>
        <strain evidence="4">CBS 232.78</strain>
    </source>
</reference>
<comment type="caution">
    <text evidence="4">The sequence shown here is derived from an EMBL/GenBank/DDBJ whole genome shotgun (WGS) entry which is preliminary data.</text>
</comment>
<dbReference type="PANTHER" id="PTHR38118">
    <property type="entry name" value="ANCHORED CELL WALL PROTEIN 11-RELATED"/>
    <property type="match status" value="1"/>
</dbReference>
<proteinExistence type="predicted"/>
<feature type="domain" description="DUF7707" evidence="3">
    <location>
        <begin position="21"/>
        <end position="124"/>
    </location>
</feature>
<keyword evidence="1" id="KW-0812">Transmembrane</keyword>
<protein>
    <recommendedName>
        <fullName evidence="3">DUF7707 domain-containing protein</fullName>
    </recommendedName>
</protein>
<evidence type="ECO:0000256" key="1">
    <source>
        <dbReference type="SAM" id="Phobius"/>
    </source>
</evidence>
<evidence type="ECO:0000313" key="4">
    <source>
        <dbReference type="EMBL" id="KAK3394490.1"/>
    </source>
</evidence>
<evidence type="ECO:0000256" key="2">
    <source>
        <dbReference type="SAM" id="SignalP"/>
    </source>
</evidence>
<dbReference type="EMBL" id="JAULSW010000001">
    <property type="protein sequence ID" value="KAK3394490.1"/>
    <property type="molecule type" value="Genomic_DNA"/>
</dbReference>
<feature type="signal peptide" evidence="2">
    <location>
        <begin position="1"/>
        <end position="19"/>
    </location>
</feature>
<evidence type="ECO:0000313" key="5">
    <source>
        <dbReference type="Proteomes" id="UP001285441"/>
    </source>
</evidence>
<dbReference type="Pfam" id="PF24808">
    <property type="entry name" value="DUF7707"/>
    <property type="match status" value="1"/>
</dbReference>
<dbReference type="AlphaFoldDB" id="A0AAE0P713"/>
<keyword evidence="5" id="KW-1185">Reference proteome</keyword>
<dbReference type="InterPro" id="IPR056124">
    <property type="entry name" value="DUF7707"/>
</dbReference>
<evidence type="ECO:0000259" key="3">
    <source>
        <dbReference type="Pfam" id="PF24808"/>
    </source>
</evidence>
<organism evidence="4 5">
    <name type="scientific">Podospora didyma</name>
    <dbReference type="NCBI Taxonomy" id="330526"/>
    <lineage>
        <taxon>Eukaryota</taxon>
        <taxon>Fungi</taxon>
        <taxon>Dikarya</taxon>
        <taxon>Ascomycota</taxon>
        <taxon>Pezizomycotina</taxon>
        <taxon>Sordariomycetes</taxon>
        <taxon>Sordariomycetidae</taxon>
        <taxon>Sordariales</taxon>
        <taxon>Podosporaceae</taxon>
        <taxon>Podospora</taxon>
    </lineage>
</organism>
<accession>A0AAE0P713</accession>